<organism evidence="1 2">
    <name type="scientific">Caerostris extrusa</name>
    <name type="common">Bark spider</name>
    <name type="synonym">Caerostris bankana</name>
    <dbReference type="NCBI Taxonomy" id="172846"/>
    <lineage>
        <taxon>Eukaryota</taxon>
        <taxon>Metazoa</taxon>
        <taxon>Ecdysozoa</taxon>
        <taxon>Arthropoda</taxon>
        <taxon>Chelicerata</taxon>
        <taxon>Arachnida</taxon>
        <taxon>Araneae</taxon>
        <taxon>Araneomorphae</taxon>
        <taxon>Entelegynae</taxon>
        <taxon>Araneoidea</taxon>
        <taxon>Araneidae</taxon>
        <taxon>Caerostris</taxon>
    </lineage>
</organism>
<protein>
    <submittedName>
        <fullName evidence="1">Uncharacterized protein</fullName>
    </submittedName>
</protein>
<keyword evidence="2" id="KW-1185">Reference proteome</keyword>
<evidence type="ECO:0000313" key="2">
    <source>
        <dbReference type="Proteomes" id="UP001054945"/>
    </source>
</evidence>
<reference evidence="1 2" key="1">
    <citation type="submission" date="2021-06" db="EMBL/GenBank/DDBJ databases">
        <title>Caerostris extrusa draft genome.</title>
        <authorList>
            <person name="Kono N."/>
            <person name="Arakawa K."/>
        </authorList>
    </citation>
    <scope>NUCLEOTIDE SEQUENCE [LARGE SCALE GENOMIC DNA]</scope>
</reference>
<dbReference type="AlphaFoldDB" id="A0AAV4XQ93"/>
<dbReference type="Proteomes" id="UP001054945">
    <property type="component" value="Unassembled WGS sequence"/>
</dbReference>
<dbReference type="EMBL" id="BPLR01018153">
    <property type="protein sequence ID" value="GIY97357.1"/>
    <property type="molecule type" value="Genomic_DNA"/>
</dbReference>
<sequence>MQNPPIFTKYHILKRGAKSDQQFVFNMGKIRHVRINGHRSCCETFELAKCRKSISSSSKFWLRRGHACVWQRSKRVITSSPEPSHRTACTNPIVYEGN</sequence>
<accession>A0AAV4XQ93</accession>
<proteinExistence type="predicted"/>
<evidence type="ECO:0000313" key="1">
    <source>
        <dbReference type="EMBL" id="GIY97357.1"/>
    </source>
</evidence>
<name>A0AAV4XQ93_CAEEX</name>
<gene>
    <name evidence="1" type="ORF">CEXT_617091</name>
</gene>
<comment type="caution">
    <text evidence="1">The sequence shown here is derived from an EMBL/GenBank/DDBJ whole genome shotgun (WGS) entry which is preliminary data.</text>
</comment>